<gene>
    <name evidence="3" type="ORF">L596_025064</name>
</gene>
<feature type="transmembrane region" description="Helical" evidence="1">
    <location>
        <begin position="6"/>
        <end position="26"/>
    </location>
</feature>
<evidence type="ECO:0000313" key="3">
    <source>
        <dbReference type="EMBL" id="TKR64552.1"/>
    </source>
</evidence>
<dbReference type="Proteomes" id="UP000298663">
    <property type="component" value="Unassembled WGS sequence"/>
</dbReference>
<dbReference type="Pfam" id="PF12925">
    <property type="entry name" value="APP_E2"/>
    <property type="match status" value="1"/>
</dbReference>
<evidence type="ECO:0000256" key="1">
    <source>
        <dbReference type="SAM" id="Phobius"/>
    </source>
</evidence>
<dbReference type="Gene3D" id="1.20.120.770">
    <property type="entry name" value="Amyloid precursor protein, E2 domain"/>
    <property type="match status" value="1"/>
</dbReference>
<feature type="domain" description="E2" evidence="2">
    <location>
        <begin position="77"/>
        <end position="151"/>
    </location>
</feature>
<dbReference type="InterPro" id="IPR036176">
    <property type="entry name" value="E2_sf"/>
</dbReference>
<feature type="transmembrane region" description="Helical" evidence="1">
    <location>
        <begin position="246"/>
        <end position="265"/>
    </location>
</feature>
<evidence type="ECO:0000313" key="4">
    <source>
        <dbReference type="Proteomes" id="UP000298663"/>
    </source>
</evidence>
<dbReference type="InterPro" id="IPR024329">
    <property type="entry name" value="Amyloid_glyco_E2_domain"/>
</dbReference>
<protein>
    <recommendedName>
        <fullName evidence="2">E2 domain-containing protein</fullName>
    </recommendedName>
</protein>
<keyword evidence="4" id="KW-1185">Reference proteome</keyword>
<name>A0A4U5M6V4_STECR</name>
<keyword evidence="1" id="KW-0812">Transmembrane</keyword>
<organism evidence="3 4">
    <name type="scientific">Steinernema carpocapsae</name>
    <name type="common">Entomopathogenic nematode</name>
    <dbReference type="NCBI Taxonomy" id="34508"/>
    <lineage>
        <taxon>Eukaryota</taxon>
        <taxon>Metazoa</taxon>
        <taxon>Ecdysozoa</taxon>
        <taxon>Nematoda</taxon>
        <taxon>Chromadorea</taxon>
        <taxon>Rhabditida</taxon>
        <taxon>Tylenchina</taxon>
        <taxon>Panagrolaimomorpha</taxon>
        <taxon>Strongyloidoidea</taxon>
        <taxon>Steinernematidae</taxon>
        <taxon>Steinernema</taxon>
    </lineage>
</organism>
<comment type="caution">
    <text evidence="3">The sequence shown here is derived from an EMBL/GenBank/DDBJ whole genome shotgun (WGS) entry which is preliminary data.</text>
</comment>
<evidence type="ECO:0000259" key="2">
    <source>
        <dbReference type="Pfam" id="PF12925"/>
    </source>
</evidence>
<keyword evidence="1" id="KW-1133">Transmembrane helix</keyword>
<dbReference type="SUPFAM" id="SSF109843">
    <property type="entry name" value="CAPPD, an extracellular domain of amyloid beta A4 protein"/>
    <property type="match status" value="1"/>
</dbReference>
<keyword evidence="1" id="KW-0472">Membrane</keyword>
<sequence>MWKWFHVGWLIFATVGVWYIGMKVYWSPKMQPVFKAEDYGTNDSFSSLFQFDQLFQTYFENELHYRSLRITQPNLRYIVALHGERVEEALPHRKKLAHDRFQSAISSYPNTTDDLNRAILHYFQILCSERARELNMFIAFLAGDNTIMAEGLLKTGKHVEFVSHNLGQIEGEVKTALGNLSFDHVLKINAAVLWNELKTKYTPMLKPSCSYWSNITEFYLMYFKKVPESNNLNFCLRSRSNYTLELFLVFVIIVGGLALLAEHLYKSRYMKKENVYRVMENEMDPSRFKAV</sequence>
<reference evidence="3 4" key="2">
    <citation type="journal article" date="2019" name="G3 (Bethesda)">
        <title>Hybrid Assembly of the Genome of the Entomopathogenic Nematode Steinernema carpocapsae Identifies the X-Chromosome.</title>
        <authorList>
            <person name="Serra L."/>
            <person name="Macchietto M."/>
            <person name="Macias-Munoz A."/>
            <person name="McGill C.J."/>
            <person name="Rodriguez I.M."/>
            <person name="Rodriguez B."/>
            <person name="Murad R."/>
            <person name="Mortazavi A."/>
        </authorList>
    </citation>
    <scope>NUCLEOTIDE SEQUENCE [LARGE SCALE GENOMIC DNA]</scope>
    <source>
        <strain evidence="3 4">ALL</strain>
    </source>
</reference>
<accession>A0A4U5M6V4</accession>
<dbReference type="AlphaFoldDB" id="A0A4U5M6V4"/>
<proteinExistence type="predicted"/>
<reference evidence="3 4" key="1">
    <citation type="journal article" date="2015" name="Genome Biol.">
        <title>Comparative genomics of Steinernema reveals deeply conserved gene regulatory networks.</title>
        <authorList>
            <person name="Dillman A.R."/>
            <person name="Macchietto M."/>
            <person name="Porter C.F."/>
            <person name="Rogers A."/>
            <person name="Williams B."/>
            <person name="Antoshechkin I."/>
            <person name="Lee M.M."/>
            <person name="Goodwin Z."/>
            <person name="Lu X."/>
            <person name="Lewis E.E."/>
            <person name="Goodrich-Blair H."/>
            <person name="Stock S.P."/>
            <person name="Adams B.J."/>
            <person name="Sternberg P.W."/>
            <person name="Mortazavi A."/>
        </authorList>
    </citation>
    <scope>NUCLEOTIDE SEQUENCE [LARGE SCALE GENOMIC DNA]</scope>
    <source>
        <strain evidence="3 4">ALL</strain>
    </source>
</reference>
<dbReference type="EMBL" id="AZBU02000009">
    <property type="protein sequence ID" value="TKR64552.1"/>
    <property type="molecule type" value="Genomic_DNA"/>
</dbReference>